<organism evidence="2">
    <name type="scientific">uncultured Nocardioides sp</name>
    <dbReference type="NCBI Taxonomy" id="198441"/>
    <lineage>
        <taxon>Bacteria</taxon>
        <taxon>Bacillati</taxon>
        <taxon>Actinomycetota</taxon>
        <taxon>Actinomycetes</taxon>
        <taxon>Propionibacteriales</taxon>
        <taxon>Nocardioidaceae</taxon>
        <taxon>Nocardioides</taxon>
        <taxon>environmental samples</taxon>
    </lineage>
</organism>
<feature type="transmembrane region" description="Helical" evidence="1">
    <location>
        <begin position="142"/>
        <end position="167"/>
    </location>
</feature>
<feature type="transmembrane region" description="Helical" evidence="1">
    <location>
        <begin position="367"/>
        <end position="385"/>
    </location>
</feature>
<protein>
    <recommendedName>
        <fullName evidence="3">ABC-2 type transport system permease protein</fullName>
    </recommendedName>
</protein>
<evidence type="ECO:0000313" key="2">
    <source>
        <dbReference type="EMBL" id="CAA9372842.1"/>
    </source>
</evidence>
<evidence type="ECO:0008006" key="3">
    <source>
        <dbReference type="Google" id="ProtNLM"/>
    </source>
</evidence>
<feature type="transmembrane region" description="Helical" evidence="1">
    <location>
        <begin position="294"/>
        <end position="313"/>
    </location>
</feature>
<evidence type="ECO:0000256" key="1">
    <source>
        <dbReference type="SAM" id="Phobius"/>
    </source>
</evidence>
<accession>A0A6J4N0J8</accession>
<proteinExistence type="predicted"/>
<dbReference type="EMBL" id="CADCUN010000022">
    <property type="protein sequence ID" value="CAA9372842.1"/>
    <property type="molecule type" value="Genomic_DNA"/>
</dbReference>
<feature type="transmembrane region" description="Helical" evidence="1">
    <location>
        <begin position="70"/>
        <end position="89"/>
    </location>
</feature>
<name>A0A6J4N0J8_9ACTN</name>
<keyword evidence="1" id="KW-0812">Transmembrane</keyword>
<keyword evidence="1" id="KW-0472">Membrane</keyword>
<feature type="transmembrane region" description="Helical" evidence="1">
    <location>
        <begin position="223"/>
        <end position="245"/>
    </location>
</feature>
<keyword evidence="1" id="KW-1133">Transmembrane helix</keyword>
<feature type="transmembrane region" description="Helical" evidence="1">
    <location>
        <begin position="459"/>
        <end position="477"/>
    </location>
</feature>
<feature type="transmembrane region" description="Helical" evidence="1">
    <location>
        <begin position="391"/>
        <end position="412"/>
    </location>
</feature>
<feature type="transmembrane region" description="Helical" evidence="1">
    <location>
        <begin position="433"/>
        <end position="453"/>
    </location>
</feature>
<feature type="transmembrane region" description="Helical" evidence="1">
    <location>
        <begin position="110"/>
        <end position="136"/>
    </location>
</feature>
<sequence length="501" mass="52838">MPTARSWTDSLADLRHLLRFRAQTVRRPRAAAVAALVLLACTLAAMVVPALVDGAGTGARAEQLRSYLPSMLSGMLVLSIVSAVSSGGGRELIPRDQAAIHPITTTTEHLGALALSPLNLAFLVQTWLLLGATAYIGGSDGWVVSQLVVLVWIAFTTALAQACGWTFEIVRRSEHGVAVIRTLGVVGALAGVGLQLSGRFVPLLDGGPTRRLASLIHGTEQQAWLAVPALLVLTVLAVAVGAVPARAALRRSPRDELKVESGAHPARQLPAGDAAMLVRIDRASVWRSVPMRRGLILLAVGPGLVALAGAMSWTSVMVLPGLVISGVALLFGVNVWCLDSRGVLWRESLPVPPRAVFLARARVLTEWLLGAAALTVLLGSVRAGMPSAAEAVTILTLLVVVTLQVVAVAMSWSGRRPFSVNLRSARATPAPPMVMVGYSSRLALSTTFTALIFSAASTGSWWISPVLAVPFLAWSLLRLRRAGRRWVAPAPRARVVMTVAG</sequence>
<reference evidence="2" key="1">
    <citation type="submission" date="2020-02" db="EMBL/GenBank/DDBJ databases">
        <authorList>
            <person name="Meier V. D."/>
        </authorList>
    </citation>
    <scope>NUCLEOTIDE SEQUENCE</scope>
    <source>
        <strain evidence="2">AVDCRST_MAG60</strain>
    </source>
</reference>
<feature type="transmembrane region" description="Helical" evidence="1">
    <location>
        <begin position="319"/>
        <end position="338"/>
    </location>
</feature>
<feature type="transmembrane region" description="Helical" evidence="1">
    <location>
        <begin position="179"/>
        <end position="203"/>
    </location>
</feature>
<dbReference type="AlphaFoldDB" id="A0A6J4N0J8"/>
<gene>
    <name evidence="2" type="ORF">AVDCRST_MAG60-224</name>
</gene>